<proteinExistence type="inferred from homology"/>
<dbReference type="eggNOG" id="COG0628">
    <property type="taxonomic scope" value="Bacteria"/>
</dbReference>
<dbReference type="OrthoDB" id="5792512at2"/>
<dbReference type="InterPro" id="IPR002549">
    <property type="entry name" value="AI-2E-like"/>
</dbReference>
<feature type="transmembrane region" description="Helical" evidence="9">
    <location>
        <begin position="25"/>
        <end position="42"/>
    </location>
</feature>
<gene>
    <name evidence="10" type="ordered locus">Hoch_3308</name>
</gene>
<accession>D0LTW6</accession>
<keyword evidence="11" id="KW-1185">Reference proteome</keyword>
<keyword evidence="3" id="KW-0813">Transport</keyword>
<feature type="transmembrane region" description="Helical" evidence="9">
    <location>
        <begin position="324"/>
        <end position="353"/>
    </location>
</feature>
<comment type="subcellular location">
    <subcellularLocation>
        <location evidence="1">Cell membrane</location>
        <topology evidence="1">Multi-pass membrane protein</topology>
    </subcellularLocation>
</comment>
<sequence>MSPASKQPPSPIDEHLATQRQVMTMVRWLLYLVFVVIAYWVLQRLAPVLAPLLAAAGIAYLLDPLVEKLEASGMRRVVAVSLLITGFLGLLGGSVFILVPLVAEDLARFAASLPTMIAEVNQWLAGYGFEVPSRWEDYLQSDKLSAMLNDVAGPATTFAAAALGSVFGLLGTLAELLLVPVFAFYFLLDWHEIIDATRRMIPPRHRATSISVIAEIDRVVSGWIRGQFTIVCIQAVLYAACFHVIGIHLAISVGLLVGLLTIIPFLGTVVGAAITLVLVLLHWQGWVQLASVAAVFIVLHALEAAVLTPRIVGKRVGLGETGALFAVLAGGQLLGFTGVLLAVPIAASVAVLVRRLWRYYELSSFYGAADRDTSQPLPPEPLPRVAATVSLSPQPRSEGLSIASEKPLQLDDAPDSAAANADQAAEPADADADAPDDDDEQASDDGDARHDA</sequence>
<dbReference type="EMBL" id="CP001804">
    <property type="protein sequence ID" value="ACY15810.1"/>
    <property type="molecule type" value="Genomic_DNA"/>
</dbReference>
<evidence type="ECO:0000256" key="5">
    <source>
        <dbReference type="ARBA" id="ARBA00022692"/>
    </source>
</evidence>
<dbReference type="PANTHER" id="PTHR21716:SF53">
    <property type="entry name" value="PERMEASE PERM-RELATED"/>
    <property type="match status" value="1"/>
</dbReference>
<dbReference type="PANTHER" id="PTHR21716">
    <property type="entry name" value="TRANSMEMBRANE PROTEIN"/>
    <property type="match status" value="1"/>
</dbReference>
<reference evidence="10 11" key="1">
    <citation type="journal article" date="2010" name="Stand. Genomic Sci.">
        <title>Complete genome sequence of Haliangium ochraceum type strain (SMP-2).</title>
        <authorList>
            <consortium name="US DOE Joint Genome Institute (JGI-PGF)"/>
            <person name="Ivanova N."/>
            <person name="Daum C."/>
            <person name="Lang E."/>
            <person name="Abt B."/>
            <person name="Kopitz M."/>
            <person name="Saunders E."/>
            <person name="Lapidus A."/>
            <person name="Lucas S."/>
            <person name="Glavina Del Rio T."/>
            <person name="Nolan M."/>
            <person name="Tice H."/>
            <person name="Copeland A."/>
            <person name="Cheng J.F."/>
            <person name="Chen F."/>
            <person name="Bruce D."/>
            <person name="Goodwin L."/>
            <person name="Pitluck S."/>
            <person name="Mavromatis K."/>
            <person name="Pati A."/>
            <person name="Mikhailova N."/>
            <person name="Chen A."/>
            <person name="Palaniappan K."/>
            <person name="Land M."/>
            <person name="Hauser L."/>
            <person name="Chang Y.J."/>
            <person name="Jeffries C.D."/>
            <person name="Detter J.C."/>
            <person name="Brettin T."/>
            <person name="Rohde M."/>
            <person name="Goker M."/>
            <person name="Bristow J."/>
            <person name="Markowitz V."/>
            <person name="Eisen J.A."/>
            <person name="Hugenholtz P."/>
            <person name="Kyrpides N.C."/>
            <person name="Klenk H.P."/>
        </authorList>
    </citation>
    <scope>NUCLEOTIDE SEQUENCE [LARGE SCALE GENOMIC DNA]</scope>
    <source>
        <strain evidence="11">DSM 14365 / CIP 107738 / JCM 11303 / AJ 13395 / SMP-2</strain>
    </source>
</reference>
<keyword evidence="4" id="KW-1003">Cell membrane</keyword>
<evidence type="ECO:0000256" key="4">
    <source>
        <dbReference type="ARBA" id="ARBA00022475"/>
    </source>
</evidence>
<evidence type="ECO:0000256" key="3">
    <source>
        <dbReference type="ARBA" id="ARBA00022448"/>
    </source>
</evidence>
<evidence type="ECO:0000256" key="8">
    <source>
        <dbReference type="SAM" id="MobiDB-lite"/>
    </source>
</evidence>
<feature type="transmembrane region" description="Helical" evidence="9">
    <location>
        <begin position="78"/>
        <end position="103"/>
    </location>
</feature>
<feature type="transmembrane region" description="Helical" evidence="9">
    <location>
        <begin position="228"/>
        <end position="251"/>
    </location>
</feature>
<dbReference type="RefSeq" id="WP_012828410.1">
    <property type="nucleotide sequence ID" value="NC_013440.1"/>
</dbReference>
<evidence type="ECO:0000313" key="10">
    <source>
        <dbReference type="EMBL" id="ACY15810.1"/>
    </source>
</evidence>
<keyword evidence="7 9" id="KW-0472">Membrane</keyword>
<evidence type="ECO:0008006" key="12">
    <source>
        <dbReference type="Google" id="ProtNLM"/>
    </source>
</evidence>
<comment type="similarity">
    <text evidence="2">Belongs to the autoinducer-2 exporter (AI-2E) (TC 2.A.86) family.</text>
</comment>
<organism evidence="10 11">
    <name type="scientific">Haliangium ochraceum (strain DSM 14365 / JCM 11303 / SMP-2)</name>
    <dbReference type="NCBI Taxonomy" id="502025"/>
    <lineage>
        <taxon>Bacteria</taxon>
        <taxon>Pseudomonadati</taxon>
        <taxon>Myxococcota</taxon>
        <taxon>Polyangia</taxon>
        <taxon>Haliangiales</taxon>
        <taxon>Kofleriaceae</taxon>
        <taxon>Haliangium</taxon>
    </lineage>
</organism>
<evidence type="ECO:0000256" key="6">
    <source>
        <dbReference type="ARBA" id="ARBA00022989"/>
    </source>
</evidence>
<feature type="compositionally biased region" description="Low complexity" evidence="8">
    <location>
        <begin position="415"/>
        <end position="427"/>
    </location>
</feature>
<dbReference type="HOGENOM" id="CLU_031275_8_0_7"/>
<dbReference type="GO" id="GO:0055085">
    <property type="term" value="P:transmembrane transport"/>
    <property type="evidence" value="ECO:0007669"/>
    <property type="project" value="TreeGrafter"/>
</dbReference>
<dbReference type="STRING" id="502025.Hoch_3308"/>
<dbReference type="Pfam" id="PF01594">
    <property type="entry name" value="AI-2E_transport"/>
    <property type="match status" value="1"/>
</dbReference>
<feature type="transmembrane region" description="Helical" evidence="9">
    <location>
        <begin position="257"/>
        <end position="281"/>
    </location>
</feature>
<keyword evidence="6 9" id="KW-1133">Transmembrane helix</keyword>
<feature type="compositionally biased region" description="Acidic residues" evidence="8">
    <location>
        <begin position="428"/>
        <end position="445"/>
    </location>
</feature>
<keyword evidence="5 9" id="KW-0812">Transmembrane</keyword>
<feature type="transmembrane region" description="Helical" evidence="9">
    <location>
        <begin position="48"/>
        <end position="66"/>
    </location>
</feature>
<dbReference type="KEGG" id="hoh:Hoch_3308"/>
<evidence type="ECO:0000256" key="7">
    <source>
        <dbReference type="ARBA" id="ARBA00023136"/>
    </source>
</evidence>
<feature type="region of interest" description="Disordered" evidence="8">
    <location>
        <begin position="391"/>
        <end position="452"/>
    </location>
</feature>
<evidence type="ECO:0000256" key="9">
    <source>
        <dbReference type="SAM" id="Phobius"/>
    </source>
</evidence>
<evidence type="ECO:0000313" key="11">
    <source>
        <dbReference type="Proteomes" id="UP000001880"/>
    </source>
</evidence>
<evidence type="ECO:0000256" key="1">
    <source>
        <dbReference type="ARBA" id="ARBA00004651"/>
    </source>
</evidence>
<feature type="transmembrane region" description="Helical" evidence="9">
    <location>
        <begin position="158"/>
        <end position="188"/>
    </location>
</feature>
<feature type="transmembrane region" description="Helical" evidence="9">
    <location>
        <begin position="293"/>
        <end position="312"/>
    </location>
</feature>
<dbReference type="AlphaFoldDB" id="D0LTW6"/>
<name>D0LTW6_HALO1</name>
<protein>
    <recommendedName>
        <fullName evidence="12">AI-2E family transporter</fullName>
    </recommendedName>
</protein>
<evidence type="ECO:0000256" key="2">
    <source>
        <dbReference type="ARBA" id="ARBA00009773"/>
    </source>
</evidence>
<dbReference type="GO" id="GO:0005886">
    <property type="term" value="C:plasma membrane"/>
    <property type="evidence" value="ECO:0007669"/>
    <property type="project" value="UniProtKB-SubCell"/>
</dbReference>
<dbReference type="Proteomes" id="UP000001880">
    <property type="component" value="Chromosome"/>
</dbReference>